<dbReference type="OrthoDB" id="841468at2759"/>
<protein>
    <submittedName>
        <fullName evidence="2">Uncharacterized protein</fullName>
    </submittedName>
</protein>
<dbReference type="PANTHER" id="PTHR34115:SF13">
    <property type="entry name" value="RPB1A"/>
    <property type="match status" value="1"/>
</dbReference>
<keyword evidence="1" id="KW-0812">Transmembrane</keyword>
<feature type="transmembrane region" description="Helical" evidence="1">
    <location>
        <begin position="9"/>
        <end position="30"/>
    </location>
</feature>
<feature type="transmembrane region" description="Helical" evidence="1">
    <location>
        <begin position="42"/>
        <end position="63"/>
    </location>
</feature>
<evidence type="ECO:0000256" key="1">
    <source>
        <dbReference type="SAM" id="Phobius"/>
    </source>
</evidence>
<dbReference type="AlphaFoldDB" id="A0A1R3KBB9"/>
<dbReference type="PANTHER" id="PTHR34115">
    <property type="entry name" value="PROTEIN, PUTATIVE-RELATED"/>
    <property type="match status" value="1"/>
</dbReference>
<proteinExistence type="predicted"/>
<evidence type="ECO:0000313" key="3">
    <source>
        <dbReference type="Proteomes" id="UP000187203"/>
    </source>
</evidence>
<dbReference type="InterPro" id="IPR053258">
    <property type="entry name" value="Ca-permeable_cation_channel"/>
</dbReference>
<feature type="transmembrane region" description="Helical" evidence="1">
    <location>
        <begin position="75"/>
        <end position="93"/>
    </location>
</feature>
<evidence type="ECO:0000313" key="2">
    <source>
        <dbReference type="EMBL" id="OMP04400.1"/>
    </source>
</evidence>
<name>A0A1R3KBB9_9ROSI</name>
<keyword evidence="3" id="KW-1185">Reference proteome</keyword>
<comment type="caution">
    <text evidence="2">The sequence shown here is derived from an EMBL/GenBank/DDBJ whole genome shotgun (WGS) entry which is preliminary data.</text>
</comment>
<sequence length="168" mass="18741">MAVSISDLGALHATITFTILAFIPMLLLKYQKKDTSPFDDCGFILLAFYLATLLYAIAMVTDILLRIRDAECPKIVGNICLLCGPLATISLVFIPFPLVGWSLFALWTIWFVKLALDTYREISQLSQLLKEATQRASNYLWDKLLGRRDHGHSSSISSSSDSHVIDVT</sequence>
<dbReference type="Proteomes" id="UP000187203">
    <property type="component" value="Unassembled WGS sequence"/>
</dbReference>
<organism evidence="2 3">
    <name type="scientific">Corchorus olitorius</name>
    <dbReference type="NCBI Taxonomy" id="93759"/>
    <lineage>
        <taxon>Eukaryota</taxon>
        <taxon>Viridiplantae</taxon>
        <taxon>Streptophyta</taxon>
        <taxon>Embryophyta</taxon>
        <taxon>Tracheophyta</taxon>
        <taxon>Spermatophyta</taxon>
        <taxon>Magnoliopsida</taxon>
        <taxon>eudicotyledons</taxon>
        <taxon>Gunneridae</taxon>
        <taxon>Pentapetalae</taxon>
        <taxon>rosids</taxon>
        <taxon>malvids</taxon>
        <taxon>Malvales</taxon>
        <taxon>Malvaceae</taxon>
        <taxon>Grewioideae</taxon>
        <taxon>Apeibeae</taxon>
        <taxon>Corchorus</taxon>
    </lineage>
</organism>
<reference evidence="3" key="1">
    <citation type="submission" date="2013-09" db="EMBL/GenBank/DDBJ databases">
        <title>Corchorus olitorius genome sequencing.</title>
        <authorList>
            <person name="Alam M."/>
            <person name="Haque M.S."/>
            <person name="Islam M.S."/>
            <person name="Emdad E.M."/>
            <person name="Islam M.M."/>
            <person name="Ahmed B."/>
            <person name="Halim A."/>
            <person name="Hossen Q.M.M."/>
            <person name="Hossain M.Z."/>
            <person name="Ahmed R."/>
            <person name="Khan M.M."/>
            <person name="Islam R."/>
            <person name="Rashid M.M."/>
            <person name="Khan S.A."/>
            <person name="Rahman M.S."/>
            <person name="Alam M."/>
            <person name="Yahiya A.S."/>
            <person name="Khan M.S."/>
            <person name="Azam M.S."/>
            <person name="Haque T."/>
            <person name="Lashkar M.Z.H."/>
            <person name="Akhand A.I."/>
            <person name="Morshed G."/>
            <person name="Roy S."/>
            <person name="Uddin K.S."/>
            <person name="Rabeya T."/>
            <person name="Hossain A.S."/>
            <person name="Chowdhury A."/>
            <person name="Snigdha A.R."/>
            <person name="Mortoza M.S."/>
            <person name="Matin S.A."/>
            <person name="Hoque S.M.E."/>
            <person name="Islam M.K."/>
            <person name="Roy D.K."/>
            <person name="Haider R."/>
            <person name="Moosa M.M."/>
            <person name="Elias S.M."/>
            <person name="Hasan A.M."/>
            <person name="Jahan S."/>
            <person name="Shafiuddin M."/>
            <person name="Mahmood N."/>
            <person name="Shommy N.S."/>
        </authorList>
    </citation>
    <scope>NUCLEOTIDE SEQUENCE [LARGE SCALE GENOMIC DNA]</scope>
    <source>
        <strain evidence="3">cv. O-4</strain>
    </source>
</reference>
<keyword evidence="1" id="KW-0472">Membrane</keyword>
<accession>A0A1R3KBB9</accession>
<keyword evidence="1" id="KW-1133">Transmembrane helix</keyword>
<dbReference type="EMBL" id="AWUE01014260">
    <property type="protein sequence ID" value="OMP04400.1"/>
    <property type="molecule type" value="Genomic_DNA"/>
</dbReference>
<gene>
    <name evidence="2" type="ORF">COLO4_09669</name>
</gene>